<organism evidence="7 8">
    <name type="scientific">Gnomoniopsis smithogilvyi</name>
    <dbReference type="NCBI Taxonomy" id="1191159"/>
    <lineage>
        <taxon>Eukaryota</taxon>
        <taxon>Fungi</taxon>
        <taxon>Dikarya</taxon>
        <taxon>Ascomycota</taxon>
        <taxon>Pezizomycotina</taxon>
        <taxon>Sordariomycetes</taxon>
        <taxon>Sordariomycetidae</taxon>
        <taxon>Diaporthales</taxon>
        <taxon>Gnomoniaceae</taxon>
        <taxon>Gnomoniopsis</taxon>
    </lineage>
</organism>
<comment type="caution">
    <text evidence="7">The sequence shown here is derived from an EMBL/GenBank/DDBJ whole genome shotgun (WGS) entry which is preliminary data.</text>
</comment>
<name>A0A9W8YVD9_9PEZI</name>
<evidence type="ECO:0000313" key="7">
    <source>
        <dbReference type="EMBL" id="KAJ4392296.1"/>
    </source>
</evidence>
<keyword evidence="3 6" id="KW-0812">Transmembrane</keyword>
<keyword evidence="5 6" id="KW-0472">Membrane</keyword>
<evidence type="ECO:0000313" key="8">
    <source>
        <dbReference type="Proteomes" id="UP001140453"/>
    </source>
</evidence>
<dbReference type="Proteomes" id="UP001140453">
    <property type="component" value="Unassembled WGS sequence"/>
</dbReference>
<protein>
    <submittedName>
        <fullName evidence="7">Uncharacterized protein</fullName>
    </submittedName>
</protein>
<sequence>MDSFLDTIRHWFCGLDPREEEKGLLVEKKQTPTCSTRTRTPDEIATNVIALLRDAEKNDRLLKVKLDDIVGIQSGSWALCVAKAIFSKLVDLLLSNDANKMGNAINDALQKVEDIAKEVYDFARDHPVAVEVFCMILAIGILWFMLPWVLEVLGFAAEGPVAESFAAWWEATYAGYIPKGSIFSYLQKLAMKA</sequence>
<evidence type="ECO:0000256" key="3">
    <source>
        <dbReference type="ARBA" id="ARBA00022692"/>
    </source>
</evidence>
<evidence type="ECO:0000256" key="5">
    <source>
        <dbReference type="ARBA" id="ARBA00023136"/>
    </source>
</evidence>
<keyword evidence="8" id="KW-1185">Reference proteome</keyword>
<dbReference type="Gene3D" id="6.10.110.10">
    <property type="match status" value="1"/>
</dbReference>
<dbReference type="EMBL" id="JAPEVB010000003">
    <property type="protein sequence ID" value="KAJ4392296.1"/>
    <property type="molecule type" value="Genomic_DNA"/>
</dbReference>
<comment type="subcellular location">
    <subcellularLocation>
        <location evidence="1">Membrane</location>
        <topology evidence="1">Multi-pass membrane protein</topology>
    </subcellularLocation>
</comment>
<dbReference type="OrthoDB" id="440424at2759"/>
<feature type="transmembrane region" description="Helical" evidence="6">
    <location>
        <begin position="128"/>
        <end position="150"/>
    </location>
</feature>
<comment type="similarity">
    <text evidence="2">Belongs to the IFI6/IFI27 family.</text>
</comment>
<gene>
    <name evidence="7" type="ORF">N0V93_005921</name>
</gene>
<dbReference type="Pfam" id="PF06140">
    <property type="entry name" value="Ifi-6-16"/>
    <property type="match status" value="1"/>
</dbReference>
<dbReference type="InterPro" id="IPR038213">
    <property type="entry name" value="IFI6/IFI27-like_sf"/>
</dbReference>
<proteinExistence type="inferred from homology"/>
<dbReference type="GO" id="GO:0016020">
    <property type="term" value="C:membrane"/>
    <property type="evidence" value="ECO:0007669"/>
    <property type="project" value="UniProtKB-SubCell"/>
</dbReference>
<dbReference type="AlphaFoldDB" id="A0A9W8YVD9"/>
<dbReference type="InterPro" id="IPR009311">
    <property type="entry name" value="IFI6/IFI27-like"/>
</dbReference>
<evidence type="ECO:0000256" key="1">
    <source>
        <dbReference type="ARBA" id="ARBA00004141"/>
    </source>
</evidence>
<evidence type="ECO:0000256" key="6">
    <source>
        <dbReference type="SAM" id="Phobius"/>
    </source>
</evidence>
<evidence type="ECO:0000256" key="4">
    <source>
        <dbReference type="ARBA" id="ARBA00022989"/>
    </source>
</evidence>
<keyword evidence="4 6" id="KW-1133">Transmembrane helix</keyword>
<accession>A0A9W8YVD9</accession>
<reference evidence="7" key="1">
    <citation type="submission" date="2022-10" db="EMBL/GenBank/DDBJ databases">
        <title>Tapping the CABI collections for fungal endophytes: first genome assemblies for Collariella, Neodidymelliopsis, Ascochyta clinopodiicola, Didymella pomorum, Didymosphaeria variabile, Neocosmospora piperis and Neocucurbitaria cava.</title>
        <authorList>
            <person name="Hill R."/>
        </authorList>
    </citation>
    <scope>NUCLEOTIDE SEQUENCE</scope>
    <source>
        <strain evidence="7">IMI 355082</strain>
    </source>
</reference>
<evidence type="ECO:0000256" key="2">
    <source>
        <dbReference type="ARBA" id="ARBA00007262"/>
    </source>
</evidence>